<feature type="region of interest" description="Disordered" evidence="2">
    <location>
        <begin position="65"/>
        <end position="89"/>
    </location>
</feature>
<proteinExistence type="predicted"/>
<keyword evidence="1" id="KW-0175">Coiled coil</keyword>
<gene>
    <name evidence="3" type="ORF">FKW44_010445</name>
</gene>
<sequence>MDMSIDEDDLDVSMYEEPEEITVNKLQEKIKELEGKLAVTTVERDEARAEVTRLENVVKSGQPDPIKSLFGKTMSPTKSYGSGGVKNSSGKWRRLDYKLFRSESLVDTATMC</sequence>
<evidence type="ECO:0000256" key="1">
    <source>
        <dbReference type="SAM" id="Coils"/>
    </source>
</evidence>
<evidence type="ECO:0000313" key="4">
    <source>
        <dbReference type="Proteomes" id="UP000595437"/>
    </source>
</evidence>
<name>A0A7T8K860_CALRO</name>
<feature type="compositionally biased region" description="Polar residues" evidence="2">
    <location>
        <begin position="74"/>
        <end position="89"/>
    </location>
</feature>
<dbReference type="Proteomes" id="UP000595437">
    <property type="component" value="Chromosome 6"/>
</dbReference>
<keyword evidence="4" id="KW-1185">Reference proteome</keyword>
<dbReference type="EMBL" id="CP045895">
    <property type="protein sequence ID" value="QQP49689.1"/>
    <property type="molecule type" value="Genomic_DNA"/>
</dbReference>
<protein>
    <submittedName>
        <fullName evidence="3">Uncharacterized protein</fullName>
    </submittedName>
</protein>
<evidence type="ECO:0000256" key="2">
    <source>
        <dbReference type="SAM" id="MobiDB-lite"/>
    </source>
</evidence>
<evidence type="ECO:0000313" key="3">
    <source>
        <dbReference type="EMBL" id="QQP49689.1"/>
    </source>
</evidence>
<reference evidence="4" key="1">
    <citation type="submission" date="2021-01" db="EMBL/GenBank/DDBJ databases">
        <title>Caligus Genome Assembly.</title>
        <authorList>
            <person name="Gallardo-Escarate C."/>
        </authorList>
    </citation>
    <scope>NUCLEOTIDE SEQUENCE [LARGE SCALE GENOMIC DNA]</scope>
</reference>
<accession>A0A7T8K860</accession>
<dbReference type="AlphaFoldDB" id="A0A7T8K860"/>
<feature type="coiled-coil region" evidence="1">
    <location>
        <begin position="23"/>
        <end position="57"/>
    </location>
</feature>
<organism evidence="3 4">
    <name type="scientific">Caligus rogercresseyi</name>
    <name type="common">Sea louse</name>
    <dbReference type="NCBI Taxonomy" id="217165"/>
    <lineage>
        <taxon>Eukaryota</taxon>
        <taxon>Metazoa</taxon>
        <taxon>Ecdysozoa</taxon>
        <taxon>Arthropoda</taxon>
        <taxon>Crustacea</taxon>
        <taxon>Multicrustacea</taxon>
        <taxon>Hexanauplia</taxon>
        <taxon>Copepoda</taxon>
        <taxon>Siphonostomatoida</taxon>
        <taxon>Caligidae</taxon>
        <taxon>Caligus</taxon>
    </lineage>
</organism>